<protein>
    <submittedName>
        <fullName evidence="2">Aminoglycoside phosphotransferase family protein</fullName>
    </submittedName>
</protein>
<dbReference type="AlphaFoldDB" id="A0A3G3JW67"/>
<dbReference type="InterPro" id="IPR002575">
    <property type="entry name" value="Aminoglycoside_PTrfase"/>
</dbReference>
<feature type="domain" description="Aminoglycoside phosphotransferase" evidence="1">
    <location>
        <begin position="23"/>
        <end position="255"/>
    </location>
</feature>
<proteinExistence type="predicted"/>
<keyword evidence="3" id="KW-1185">Reference proteome</keyword>
<keyword evidence="2" id="KW-0808">Transferase</keyword>
<gene>
    <name evidence="2" type="ORF">EAV92_07730</name>
</gene>
<reference evidence="2 3" key="1">
    <citation type="submission" date="2018-10" db="EMBL/GenBank/DDBJ databases">
        <title>Genome Sequence of Cohnella sp.</title>
        <authorList>
            <person name="Srinivasan S."/>
            <person name="Kim M.K."/>
        </authorList>
    </citation>
    <scope>NUCLEOTIDE SEQUENCE [LARGE SCALE GENOMIC DNA]</scope>
    <source>
        <strain evidence="2 3">18JY8-7</strain>
    </source>
</reference>
<name>A0A3G3JW67_9BACL</name>
<evidence type="ECO:0000313" key="2">
    <source>
        <dbReference type="EMBL" id="AYQ72465.1"/>
    </source>
</evidence>
<dbReference type="GO" id="GO:0016740">
    <property type="term" value="F:transferase activity"/>
    <property type="evidence" value="ECO:0007669"/>
    <property type="project" value="UniProtKB-KW"/>
</dbReference>
<sequence>MVSFNVVRDLVAAAPWGGEKAHVSPILKGYSTDGKFVINLRGRHYLLKTFDLAQLDQKVQEYGALEKMQHFKVKSSRPLEFGSWEQHGLGYMLLTYIDGKDAAEELPRYSVADQYQIGVQAGRELRKIHEYLPEVEAASSWCERKTLKHRRYLDEYLALNVRIPGDERLLSFIDDNLHLMNGRPDGFQHDDFHVGNLIVQDQQLAGVIDFNRIDWGDPIHDFLKVGIFSSEVSEPFSIGQIHGYHGNDEPDEDFWRLYSLYLAMCLVSSVVWILKVKPEELDVMMDKIVRVLEDHRHFEDIIPKWYTEISKLKGACK</sequence>
<organism evidence="2 3">
    <name type="scientific">Cohnella candidum</name>
    <dbReference type="NCBI Taxonomy" id="2674991"/>
    <lineage>
        <taxon>Bacteria</taxon>
        <taxon>Bacillati</taxon>
        <taxon>Bacillota</taxon>
        <taxon>Bacilli</taxon>
        <taxon>Bacillales</taxon>
        <taxon>Paenibacillaceae</taxon>
        <taxon>Cohnella</taxon>
    </lineage>
</organism>
<accession>A0A3G3JW67</accession>
<dbReference type="KEGG" id="coh:EAV92_07730"/>
<dbReference type="SUPFAM" id="SSF56112">
    <property type="entry name" value="Protein kinase-like (PK-like)"/>
    <property type="match status" value="1"/>
</dbReference>
<dbReference type="Gene3D" id="3.90.1200.10">
    <property type="match status" value="1"/>
</dbReference>
<evidence type="ECO:0000313" key="3">
    <source>
        <dbReference type="Proteomes" id="UP000269097"/>
    </source>
</evidence>
<dbReference type="PANTHER" id="PTHR41283">
    <property type="entry name" value="AMINOGLYCOSIDE PHOSPHOTRANSFERASE"/>
    <property type="match status" value="1"/>
</dbReference>
<dbReference type="EMBL" id="CP033433">
    <property type="protein sequence ID" value="AYQ72465.1"/>
    <property type="molecule type" value="Genomic_DNA"/>
</dbReference>
<evidence type="ECO:0000259" key="1">
    <source>
        <dbReference type="Pfam" id="PF01636"/>
    </source>
</evidence>
<dbReference type="RefSeq" id="WP_123040525.1">
    <property type="nucleotide sequence ID" value="NZ_CP033433.1"/>
</dbReference>
<dbReference type="Pfam" id="PF01636">
    <property type="entry name" value="APH"/>
    <property type="match status" value="1"/>
</dbReference>
<dbReference type="PANTHER" id="PTHR41283:SF1">
    <property type="entry name" value="AMINOGLYCOSIDE PHOSPHOTRANSFERASE DOMAIN-CONTAINING PROTEIN"/>
    <property type="match status" value="1"/>
</dbReference>
<dbReference type="Proteomes" id="UP000269097">
    <property type="component" value="Chromosome"/>
</dbReference>
<dbReference type="InterPro" id="IPR011009">
    <property type="entry name" value="Kinase-like_dom_sf"/>
</dbReference>